<dbReference type="FunFam" id="3.90.870.10:FF:000002">
    <property type="entry name" value="3,4-dihydroxy-2-butanone 4-phosphate synthase"/>
    <property type="match status" value="1"/>
</dbReference>
<dbReference type="eggNOG" id="COG0108">
    <property type="taxonomic scope" value="Bacteria"/>
</dbReference>
<evidence type="ECO:0000256" key="6">
    <source>
        <dbReference type="ARBA" id="ARBA00022619"/>
    </source>
</evidence>
<dbReference type="Pfam" id="PF00926">
    <property type="entry name" value="DHBP_synthase"/>
    <property type="match status" value="1"/>
</dbReference>
<comment type="cofactor">
    <cofactor evidence="12 13">
        <name>Mg(2+)</name>
        <dbReference type="ChEBI" id="CHEBI:18420"/>
    </cofactor>
    <cofactor evidence="12 13">
        <name>Mn(2+)</name>
        <dbReference type="ChEBI" id="CHEBI:29035"/>
    </cofactor>
    <text evidence="12 13">Binds 2 divalent metal cations per subunit. Magnesium or manganese.</text>
</comment>
<dbReference type="AlphaFoldDB" id="G2DXQ7"/>
<keyword evidence="9 12" id="KW-0464">Manganese</keyword>
<dbReference type="OrthoDB" id="9793111at2"/>
<feature type="binding site" evidence="12">
    <location>
        <begin position="159"/>
        <end position="163"/>
    </location>
    <ligand>
        <name>D-ribulose 5-phosphate</name>
        <dbReference type="ChEBI" id="CHEBI:58121"/>
    </ligand>
</feature>
<evidence type="ECO:0000256" key="7">
    <source>
        <dbReference type="ARBA" id="ARBA00022723"/>
    </source>
</evidence>
<comment type="pathway">
    <text evidence="2 12 13">Cofactor biosynthesis; riboflavin biosynthesis; 2-hydroxy-3-oxobutyl phosphate from D-ribulose 5-phosphate: step 1/1.</text>
</comment>
<dbReference type="UniPathway" id="UPA00275">
    <property type="reaction ID" value="UER00399"/>
</dbReference>
<feature type="binding site" evidence="12">
    <location>
        <begin position="46"/>
        <end position="47"/>
    </location>
    <ligand>
        <name>D-ribulose 5-phosphate</name>
        <dbReference type="ChEBI" id="CHEBI:58121"/>
    </ligand>
</feature>
<dbReference type="HAMAP" id="MF_00180">
    <property type="entry name" value="RibB"/>
    <property type="match status" value="1"/>
</dbReference>
<dbReference type="GO" id="GO:0009231">
    <property type="term" value="P:riboflavin biosynthetic process"/>
    <property type="evidence" value="ECO:0007669"/>
    <property type="project" value="UniProtKB-UniRule"/>
</dbReference>
<organism evidence="14 15">
    <name type="scientific">Thiorhodococcus drewsii AZ1</name>
    <dbReference type="NCBI Taxonomy" id="765913"/>
    <lineage>
        <taxon>Bacteria</taxon>
        <taxon>Pseudomonadati</taxon>
        <taxon>Pseudomonadota</taxon>
        <taxon>Gammaproteobacteria</taxon>
        <taxon>Chromatiales</taxon>
        <taxon>Chromatiaceae</taxon>
        <taxon>Thiorhodococcus</taxon>
    </lineage>
</organism>
<evidence type="ECO:0000256" key="8">
    <source>
        <dbReference type="ARBA" id="ARBA00022842"/>
    </source>
</evidence>
<dbReference type="Gene3D" id="3.90.870.10">
    <property type="entry name" value="DHBP synthase"/>
    <property type="match status" value="1"/>
</dbReference>
<keyword evidence="6 12" id="KW-0686">Riboflavin biosynthesis</keyword>
<name>G2DXQ7_9GAMM</name>
<dbReference type="InterPro" id="IPR017945">
    <property type="entry name" value="DHBP_synth_RibB-like_a/b_dom"/>
</dbReference>
<dbReference type="InterPro" id="IPR000422">
    <property type="entry name" value="DHBP_synthase_RibB"/>
</dbReference>
<evidence type="ECO:0000256" key="9">
    <source>
        <dbReference type="ARBA" id="ARBA00023211"/>
    </source>
</evidence>
<comment type="function">
    <text evidence="1 12 13">Catalyzes the conversion of D-ribulose 5-phosphate to formate and 3,4-dihydroxy-2-butanone 4-phosphate.</text>
</comment>
<keyword evidence="10 12" id="KW-0456">Lyase</keyword>
<comment type="subunit">
    <text evidence="3 12 13">Homodimer.</text>
</comment>
<dbReference type="GO" id="GO:0005829">
    <property type="term" value="C:cytosol"/>
    <property type="evidence" value="ECO:0007669"/>
    <property type="project" value="TreeGrafter"/>
</dbReference>
<keyword evidence="8 12" id="KW-0460">Magnesium</keyword>
<dbReference type="RefSeq" id="WP_007039500.1">
    <property type="nucleotide sequence ID" value="NZ_AFWT01000004.1"/>
</dbReference>
<evidence type="ECO:0000256" key="4">
    <source>
        <dbReference type="ARBA" id="ARBA00012153"/>
    </source>
</evidence>
<dbReference type="GO" id="GO:0000287">
    <property type="term" value="F:magnesium ion binding"/>
    <property type="evidence" value="ECO:0007669"/>
    <property type="project" value="UniProtKB-UniRule"/>
</dbReference>
<evidence type="ECO:0000313" key="15">
    <source>
        <dbReference type="Proteomes" id="UP000004200"/>
    </source>
</evidence>
<keyword evidence="7 12" id="KW-0479">Metal-binding</keyword>
<feature type="site" description="Essential for catalytic activity" evidence="12">
    <location>
        <position position="183"/>
    </location>
</feature>
<dbReference type="GO" id="GO:0030145">
    <property type="term" value="F:manganese ion binding"/>
    <property type="evidence" value="ECO:0007669"/>
    <property type="project" value="UniProtKB-UniRule"/>
</dbReference>
<dbReference type="STRING" id="765913.ThidrDRAFT_0784"/>
<dbReference type="EMBL" id="AFWT01000004">
    <property type="protein sequence ID" value="EGV33106.1"/>
    <property type="molecule type" value="Genomic_DNA"/>
</dbReference>
<evidence type="ECO:0000256" key="12">
    <source>
        <dbReference type="HAMAP-Rule" id="MF_00180"/>
    </source>
</evidence>
<dbReference type="NCBIfam" id="TIGR00506">
    <property type="entry name" value="ribB"/>
    <property type="match status" value="1"/>
</dbReference>
<evidence type="ECO:0000256" key="3">
    <source>
        <dbReference type="ARBA" id="ARBA00011738"/>
    </source>
</evidence>
<protein>
    <recommendedName>
        <fullName evidence="5 12">3,4-dihydroxy-2-butanone 4-phosphate synthase</fullName>
        <shortName evidence="12 13">DHBP synthase</shortName>
        <ecNumber evidence="4 12">4.1.99.12</ecNumber>
    </recommendedName>
</protein>
<dbReference type="Proteomes" id="UP000004200">
    <property type="component" value="Unassembled WGS sequence"/>
</dbReference>
<dbReference type="PANTHER" id="PTHR21327">
    <property type="entry name" value="GTP CYCLOHYDROLASE II-RELATED"/>
    <property type="match status" value="1"/>
</dbReference>
<evidence type="ECO:0000256" key="10">
    <source>
        <dbReference type="ARBA" id="ARBA00023239"/>
    </source>
</evidence>
<evidence type="ECO:0000313" key="14">
    <source>
        <dbReference type="EMBL" id="EGV33106.1"/>
    </source>
</evidence>
<dbReference type="SUPFAM" id="SSF55821">
    <property type="entry name" value="YrdC/RibB"/>
    <property type="match status" value="1"/>
</dbReference>
<evidence type="ECO:0000256" key="13">
    <source>
        <dbReference type="RuleBase" id="RU003843"/>
    </source>
</evidence>
<comment type="caution">
    <text evidence="14">The sequence shown here is derived from an EMBL/GenBank/DDBJ whole genome shotgun (WGS) entry which is preliminary data.</text>
</comment>
<accession>G2DXQ7</accession>
<sequence length="254" mass="27283">MNQIESNQTHSTSLLSRFGSPLERVQIAIEHLRQGGGILLVDDEDRENEGDLIFPAHTITAPQMAMLIRECSGIVCLCLDEARIQQLELPMMVEHNTSQNGTAFTITIEARHGVTTGVSAADRVTTIQAAIADNARPEDLSHPGHVFPLRARAGGVLARRGHTEGTVDLMTLAGFGPAGVLCELTNPDGTMARLPEVVAFAERHEMPVLTIEDLVAYRQGRLGQRSVVTAKTSAANADDCAEAEPVEMNQAVSA</sequence>
<evidence type="ECO:0000256" key="1">
    <source>
        <dbReference type="ARBA" id="ARBA00002284"/>
    </source>
</evidence>
<reference evidence="14 15" key="1">
    <citation type="submission" date="2011-06" db="EMBL/GenBank/DDBJ databases">
        <title>The draft genome of Thiorhodococcus drewsii AZ1.</title>
        <authorList>
            <consortium name="US DOE Joint Genome Institute (JGI-PGF)"/>
            <person name="Lucas S."/>
            <person name="Han J."/>
            <person name="Lapidus A."/>
            <person name="Cheng J.-F."/>
            <person name="Goodwin L."/>
            <person name="Pitluck S."/>
            <person name="Peters L."/>
            <person name="Land M.L."/>
            <person name="Hauser L."/>
            <person name="Vogl K."/>
            <person name="Liu Z."/>
            <person name="Imhoff J."/>
            <person name="Thiel V."/>
            <person name="Frigaard N.-U."/>
            <person name="Bryant D.A."/>
            <person name="Woyke T.J."/>
        </authorList>
    </citation>
    <scope>NUCLEOTIDE SEQUENCE [LARGE SCALE GENOMIC DNA]</scope>
    <source>
        <strain evidence="14 15">AZ1</strain>
    </source>
</reference>
<keyword evidence="15" id="KW-1185">Reference proteome</keyword>
<dbReference type="EC" id="4.1.99.12" evidence="4 12"/>
<evidence type="ECO:0000256" key="5">
    <source>
        <dbReference type="ARBA" id="ARBA00018836"/>
    </source>
</evidence>
<comment type="similarity">
    <text evidence="11 12 13">Belongs to the DHBP synthase family.</text>
</comment>
<feature type="binding site" evidence="12">
    <location>
        <position position="47"/>
    </location>
    <ligand>
        <name>Mg(2+)</name>
        <dbReference type="ChEBI" id="CHEBI:18420"/>
        <label>2</label>
    </ligand>
</feature>
<feature type="site" description="Essential for catalytic activity" evidence="12">
    <location>
        <position position="145"/>
    </location>
</feature>
<feature type="binding site" evidence="12">
    <location>
        <position position="162"/>
    </location>
    <ligand>
        <name>Mg(2+)</name>
        <dbReference type="ChEBI" id="CHEBI:18420"/>
        <label>2</label>
    </ligand>
</feature>
<dbReference type="PANTHER" id="PTHR21327:SF38">
    <property type="entry name" value="3,4-DIHYDROXY-2-BUTANONE 4-PHOSPHATE SYNTHASE"/>
    <property type="match status" value="1"/>
</dbReference>
<evidence type="ECO:0000256" key="2">
    <source>
        <dbReference type="ARBA" id="ARBA00004904"/>
    </source>
</evidence>
<dbReference type="PATRIC" id="fig|765913.3.peg.797"/>
<comment type="catalytic activity">
    <reaction evidence="12 13">
        <text>D-ribulose 5-phosphate = (2S)-2-hydroxy-3-oxobutyl phosphate + formate + H(+)</text>
        <dbReference type="Rhea" id="RHEA:18457"/>
        <dbReference type="ChEBI" id="CHEBI:15378"/>
        <dbReference type="ChEBI" id="CHEBI:15740"/>
        <dbReference type="ChEBI" id="CHEBI:58121"/>
        <dbReference type="ChEBI" id="CHEBI:58830"/>
        <dbReference type="EC" id="4.1.99.12"/>
    </reaction>
</comment>
<feature type="binding site" evidence="12">
    <location>
        <position position="51"/>
    </location>
    <ligand>
        <name>D-ribulose 5-phosphate</name>
        <dbReference type="ChEBI" id="CHEBI:58121"/>
    </ligand>
</feature>
<proteinExistence type="inferred from homology"/>
<feature type="binding site" evidence="12">
    <location>
        <position position="47"/>
    </location>
    <ligand>
        <name>Mg(2+)</name>
        <dbReference type="ChEBI" id="CHEBI:18420"/>
        <label>1</label>
    </ligand>
</feature>
<dbReference type="GO" id="GO:0008686">
    <property type="term" value="F:3,4-dihydroxy-2-butanone-4-phosphate synthase activity"/>
    <property type="evidence" value="ECO:0007669"/>
    <property type="project" value="UniProtKB-UniRule"/>
</dbReference>
<evidence type="ECO:0000256" key="11">
    <source>
        <dbReference type="ARBA" id="ARBA00060730"/>
    </source>
</evidence>
<gene>
    <name evidence="12" type="primary">ribB</name>
    <name evidence="14" type="ORF">ThidrDRAFT_0784</name>
</gene>